<accession>A0AAV9M1S6</accession>
<proteinExistence type="predicted"/>
<protein>
    <submittedName>
        <fullName evidence="1">Uncharacterized protein</fullName>
    </submittedName>
</protein>
<gene>
    <name evidence="1" type="ORF">R3W88_024177</name>
</gene>
<comment type="caution">
    <text evidence="1">The sequence shown here is derived from an EMBL/GenBank/DDBJ whole genome shotgun (WGS) entry which is preliminary data.</text>
</comment>
<reference evidence="1 2" key="1">
    <citation type="submission" date="2023-10" db="EMBL/GenBank/DDBJ databases">
        <title>Genome-Wide Identification Analysis in wild type Solanum Pinnatisectum Reveals Some Genes Defensing Phytophthora Infestans.</title>
        <authorList>
            <person name="Sun C."/>
        </authorList>
    </citation>
    <scope>NUCLEOTIDE SEQUENCE [LARGE SCALE GENOMIC DNA]</scope>
    <source>
        <strain evidence="1">LQN</strain>
        <tissue evidence="1">Leaf</tissue>
    </source>
</reference>
<organism evidence="1 2">
    <name type="scientific">Solanum pinnatisectum</name>
    <name type="common">tansyleaf nightshade</name>
    <dbReference type="NCBI Taxonomy" id="50273"/>
    <lineage>
        <taxon>Eukaryota</taxon>
        <taxon>Viridiplantae</taxon>
        <taxon>Streptophyta</taxon>
        <taxon>Embryophyta</taxon>
        <taxon>Tracheophyta</taxon>
        <taxon>Spermatophyta</taxon>
        <taxon>Magnoliopsida</taxon>
        <taxon>eudicotyledons</taxon>
        <taxon>Gunneridae</taxon>
        <taxon>Pentapetalae</taxon>
        <taxon>asterids</taxon>
        <taxon>lamiids</taxon>
        <taxon>Solanales</taxon>
        <taxon>Solanaceae</taxon>
        <taxon>Solanoideae</taxon>
        <taxon>Solaneae</taxon>
        <taxon>Solanum</taxon>
    </lineage>
</organism>
<evidence type="ECO:0000313" key="1">
    <source>
        <dbReference type="EMBL" id="KAK4731189.1"/>
    </source>
</evidence>
<evidence type="ECO:0000313" key="2">
    <source>
        <dbReference type="Proteomes" id="UP001311915"/>
    </source>
</evidence>
<name>A0AAV9M1S6_9SOLN</name>
<dbReference type="AlphaFoldDB" id="A0AAV9M1S6"/>
<sequence length="187" mass="22753">MIESIIYWNIRSVNTQNAFERLLDLNRRHHFSYISYRRRIGLRNALVNCSSKIWIFWHEDCALEELKFTWSKYTWWNGRIGEACIFKRLDRIMGNQKFLNLEEEYWKHKSGLSWFKEGDRNTKFFHSYVKGRRRRMNLDEIHTDQGDIINGTQSIREEAVKVFKKQFTEERGDRDYSMLENIPSLIT</sequence>
<dbReference type="EMBL" id="JAWPEI010000003">
    <property type="protein sequence ID" value="KAK4731189.1"/>
    <property type="molecule type" value="Genomic_DNA"/>
</dbReference>
<keyword evidence="2" id="KW-1185">Reference proteome</keyword>
<dbReference type="Proteomes" id="UP001311915">
    <property type="component" value="Unassembled WGS sequence"/>
</dbReference>